<evidence type="ECO:0000256" key="1">
    <source>
        <dbReference type="SAM" id="Phobius"/>
    </source>
</evidence>
<keyword evidence="1" id="KW-0812">Transmembrane</keyword>
<accession>A0ABM7RE17</accession>
<feature type="transmembrane region" description="Helical" evidence="1">
    <location>
        <begin position="12"/>
        <end position="34"/>
    </location>
</feature>
<dbReference type="RefSeq" id="WP_338690806.1">
    <property type="nucleotide sequence ID" value="NZ_AP024702.1"/>
</dbReference>
<feature type="transmembrane region" description="Helical" evidence="1">
    <location>
        <begin position="46"/>
        <end position="66"/>
    </location>
</feature>
<evidence type="ECO:0000313" key="2">
    <source>
        <dbReference type="EMBL" id="BCX48181.1"/>
    </source>
</evidence>
<keyword evidence="3" id="KW-1185">Reference proteome</keyword>
<sequence>MKGYLPHQAVKAVTFWVLTLCIIAATAASILLAWDGIDEKLAYNCISTAFLLAAGCVVFLFVNLAFGSLGAELFSQRESPPMDPAFSERLKRAKDAGFAETERKVQ</sequence>
<dbReference type="EMBL" id="AP024702">
    <property type="protein sequence ID" value="BCX48181.1"/>
    <property type="molecule type" value="Genomic_DNA"/>
</dbReference>
<protein>
    <submittedName>
        <fullName evidence="2">Uncharacterized protein</fullName>
    </submittedName>
</protein>
<reference evidence="2 3" key="1">
    <citation type="submission" date="2021-06" db="EMBL/GenBank/DDBJ databases">
        <title>Complete genome of Haloferula helveola possessing various polysaccharide degrading enzymes.</title>
        <authorList>
            <person name="Takami H."/>
            <person name="Huang C."/>
            <person name="Hamasaki K."/>
        </authorList>
    </citation>
    <scope>NUCLEOTIDE SEQUENCE [LARGE SCALE GENOMIC DNA]</scope>
    <source>
        <strain evidence="2 3">CN-1</strain>
    </source>
</reference>
<gene>
    <name evidence="2" type="ORF">HAHE_20890</name>
</gene>
<evidence type="ECO:0000313" key="3">
    <source>
        <dbReference type="Proteomes" id="UP001374893"/>
    </source>
</evidence>
<keyword evidence="1" id="KW-0472">Membrane</keyword>
<name>A0ABM7RE17_9BACT</name>
<dbReference type="Proteomes" id="UP001374893">
    <property type="component" value="Chromosome"/>
</dbReference>
<organism evidence="2 3">
    <name type="scientific">Haloferula helveola</name>
    <dbReference type="NCBI Taxonomy" id="490095"/>
    <lineage>
        <taxon>Bacteria</taxon>
        <taxon>Pseudomonadati</taxon>
        <taxon>Verrucomicrobiota</taxon>
        <taxon>Verrucomicrobiia</taxon>
        <taxon>Verrucomicrobiales</taxon>
        <taxon>Verrucomicrobiaceae</taxon>
        <taxon>Haloferula</taxon>
    </lineage>
</organism>
<proteinExistence type="predicted"/>
<keyword evidence="1" id="KW-1133">Transmembrane helix</keyword>